<evidence type="ECO:0000313" key="5">
    <source>
        <dbReference type="EMBL" id="KAA2250739.1"/>
    </source>
</evidence>
<dbReference type="InterPro" id="IPR036390">
    <property type="entry name" value="WH_DNA-bd_sf"/>
</dbReference>
<evidence type="ECO:0000256" key="3">
    <source>
        <dbReference type="ARBA" id="ARBA00023163"/>
    </source>
</evidence>
<keyword evidence="2" id="KW-0238">DNA-binding</keyword>
<dbReference type="EMBL" id="VUOB01000091">
    <property type="protein sequence ID" value="KAA2250739.1"/>
    <property type="molecule type" value="Genomic_DNA"/>
</dbReference>
<dbReference type="SUPFAM" id="SSF48008">
    <property type="entry name" value="GntR ligand-binding domain-like"/>
    <property type="match status" value="1"/>
</dbReference>
<feature type="domain" description="HTH gntR-type" evidence="4">
    <location>
        <begin position="19"/>
        <end position="86"/>
    </location>
</feature>
<reference evidence="5 6" key="1">
    <citation type="submission" date="2019-09" db="EMBL/GenBank/DDBJ databases">
        <title>Goodfellowia gen. nov., a new genus of the Pseudonocardineae related to Actinoalloteichus, containing Goodfellowia coeruleoviolacea gen. nov., comb. nov. gen. nov., comb. nov.</title>
        <authorList>
            <person name="Labeda D."/>
        </authorList>
    </citation>
    <scope>NUCLEOTIDE SEQUENCE [LARGE SCALE GENOMIC DNA]</scope>
    <source>
        <strain evidence="5 6">AN110305</strain>
    </source>
</reference>
<dbReference type="GO" id="GO:0003677">
    <property type="term" value="F:DNA binding"/>
    <property type="evidence" value="ECO:0007669"/>
    <property type="project" value="UniProtKB-KW"/>
</dbReference>
<dbReference type="SMART" id="SM00345">
    <property type="entry name" value="HTH_GNTR"/>
    <property type="match status" value="1"/>
</dbReference>
<evidence type="ECO:0000256" key="1">
    <source>
        <dbReference type="ARBA" id="ARBA00023015"/>
    </source>
</evidence>
<organism evidence="5 6">
    <name type="scientific">Solihabitans fulvus</name>
    <dbReference type="NCBI Taxonomy" id="1892852"/>
    <lineage>
        <taxon>Bacteria</taxon>
        <taxon>Bacillati</taxon>
        <taxon>Actinomycetota</taxon>
        <taxon>Actinomycetes</taxon>
        <taxon>Pseudonocardiales</taxon>
        <taxon>Pseudonocardiaceae</taxon>
        <taxon>Solihabitans</taxon>
    </lineage>
</organism>
<sequence>MSVFELLAGKTSLRISDPRQTTVEVHAHLRDLIITGVIPEGTVLKQAELARLFAVSRTPMREAFRMLQEEGLLSAEPNQRSQVIGLVPEEIELLYAARIALEGLGVRLTAGRLGPVECRDAASALREMERTYRSNDLAGWAVAHRRFHRRMVGGCGATVARTISSYAEQSERYVRLLHARFHADFEVRHREHVVILQAVREGDARTAVKIVAEHLAGTARRVLCEIAPGRETLAVEAAVRMVTGESPKRGCLGEAS</sequence>
<protein>
    <submittedName>
        <fullName evidence="5">GntR family transcriptional regulator</fullName>
    </submittedName>
</protein>
<dbReference type="InterPro" id="IPR000524">
    <property type="entry name" value="Tscrpt_reg_HTH_GntR"/>
</dbReference>
<dbReference type="RefSeq" id="WP_149854897.1">
    <property type="nucleotide sequence ID" value="NZ_VUOB01000091.1"/>
</dbReference>
<keyword evidence="3" id="KW-0804">Transcription</keyword>
<dbReference type="InterPro" id="IPR036388">
    <property type="entry name" value="WH-like_DNA-bd_sf"/>
</dbReference>
<dbReference type="InterPro" id="IPR011711">
    <property type="entry name" value="GntR_C"/>
</dbReference>
<dbReference type="OrthoDB" id="5182935at2"/>
<evidence type="ECO:0000259" key="4">
    <source>
        <dbReference type="PROSITE" id="PS50949"/>
    </source>
</evidence>
<dbReference type="SMART" id="SM00895">
    <property type="entry name" value="FCD"/>
    <property type="match status" value="1"/>
</dbReference>
<dbReference type="Pfam" id="PF00392">
    <property type="entry name" value="GntR"/>
    <property type="match status" value="1"/>
</dbReference>
<comment type="caution">
    <text evidence="5">The sequence shown here is derived from an EMBL/GenBank/DDBJ whole genome shotgun (WGS) entry which is preliminary data.</text>
</comment>
<proteinExistence type="predicted"/>
<dbReference type="SUPFAM" id="SSF46785">
    <property type="entry name" value="Winged helix' DNA-binding domain"/>
    <property type="match status" value="1"/>
</dbReference>
<accession>A0A5B2WK08</accession>
<dbReference type="Pfam" id="PF07729">
    <property type="entry name" value="FCD"/>
    <property type="match status" value="1"/>
</dbReference>
<dbReference type="PRINTS" id="PR00035">
    <property type="entry name" value="HTHGNTR"/>
</dbReference>
<dbReference type="Proteomes" id="UP000323454">
    <property type="component" value="Unassembled WGS sequence"/>
</dbReference>
<keyword evidence="1" id="KW-0805">Transcription regulation</keyword>
<dbReference type="Gene3D" id="1.10.10.10">
    <property type="entry name" value="Winged helix-like DNA-binding domain superfamily/Winged helix DNA-binding domain"/>
    <property type="match status" value="1"/>
</dbReference>
<dbReference type="PROSITE" id="PS50949">
    <property type="entry name" value="HTH_GNTR"/>
    <property type="match status" value="1"/>
</dbReference>
<dbReference type="PANTHER" id="PTHR43537:SF24">
    <property type="entry name" value="GLUCONATE OPERON TRANSCRIPTIONAL REPRESSOR"/>
    <property type="match status" value="1"/>
</dbReference>
<dbReference type="AlphaFoldDB" id="A0A5B2WK08"/>
<reference evidence="5 6" key="2">
    <citation type="submission" date="2019-09" db="EMBL/GenBank/DDBJ databases">
        <authorList>
            <person name="Jin C."/>
        </authorList>
    </citation>
    <scope>NUCLEOTIDE SEQUENCE [LARGE SCALE GENOMIC DNA]</scope>
    <source>
        <strain evidence="5 6">AN110305</strain>
    </source>
</reference>
<keyword evidence="6" id="KW-1185">Reference proteome</keyword>
<dbReference type="InterPro" id="IPR008920">
    <property type="entry name" value="TF_FadR/GntR_C"/>
</dbReference>
<dbReference type="PANTHER" id="PTHR43537">
    <property type="entry name" value="TRANSCRIPTIONAL REGULATOR, GNTR FAMILY"/>
    <property type="match status" value="1"/>
</dbReference>
<dbReference type="Gene3D" id="1.20.120.530">
    <property type="entry name" value="GntR ligand-binding domain-like"/>
    <property type="match status" value="1"/>
</dbReference>
<evidence type="ECO:0000256" key="2">
    <source>
        <dbReference type="ARBA" id="ARBA00023125"/>
    </source>
</evidence>
<name>A0A5B2WK08_9PSEU</name>
<evidence type="ECO:0000313" key="6">
    <source>
        <dbReference type="Proteomes" id="UP000323454"/>
    </source>
</evidence>
<dbReference type="GO" id="GO:0003700">
    <property type="term" value="F:DNA-binding transcription factor activity"/>
    <property type="evidence" value="ECO:0007669"/>
    <property type="project" value="InterPro"/>
</dbReference>
<gene>
    <name evidence="5" type="ORF">F0L68_38680</name>
</gene>